<dbReference type="SUPFAM" id="SSF52047">
    <property type="entry name" value="RNI-like"/>
    <property type="match status" value="1"/>
</dbReference>
<dbReference type="Proteomes" id="UP000054270">
    <property type="component" value="Unassembled WGS sequence"/>
</dbReference>
<dbReference type="OrthoDB" id="3541472at2759"/>
<organism evidence="1 2">
    <name type="scientific">Hypholoma sublateritium (strain FD-334 SS-4)</name>
    <dbReference type="NCBI Taxonomy" id="945553"/>
    <lineage>
        <taxon>Eukaryota</taxon>
        <taxon>Fungi</taxon>
        <taxon>Dikarya</taxon>
        <taxon>Basidiomycota</taxon>
        <taxon>Agaricomycotina</taxon>
        <taxon>Agaricomycetes</taxon>
        <taxon>Agaricomycetidae</taxon>
        <taxon>Agaricales</taxon>
        <taxon>Agaricineae</taxon>
        <taxon>Strophariaceae</taxon>
        <taxon>Hypholoma</taxon>
    </lineage>
</organism>
<accession>A0A0D2P0D1</accession>
<dbReference type="InterPro" id="IPR032675">
    <property type="entry name" value="LRR_dom_sf"/>
</dbReference>
<dbReference type="AlphaFoldDB" id="A0A0D2P0D1"/>
<reference evidence="2" key="1">
    <citation type="submission" date="2014-04" db="EMBL/GenBank/DDBJ databases">
        <title>Evolutionary Origins and Diversification of the Mycorrhizal Mutualists.</title>
        <authorList>
            <consortium name="DOE Joint Genome Institute"/>
            <consortium name="Mycorrhizal Genomics Consortium"/>
            <person name="Kohler A."/>
            <person name="Kuo A."/>
            <person name="Nagy L.G."/>
            <person name="Floudas D."/>
            <person name="Copeland A."/>
            <person name="Barry K.W."/>
            <person name="Cichocki N."/>
            <person name="Veneault-Fourrey C."/>
            <person name="LaButti K."/>
            <person name="Lindquist E.A."/>
            <person name="Lipzen A."/>
            <person name="Lundell T."/>
            <person name="Morin E."/>
            <person name="Murat C."/>
            <person name="Riley R."/>
            <person name="Ohm R."/>
            <person name="Sun H."/>
            <person name="Tunlid A."/>
            <person name="Henrissat B."/>
            <person name="Grigoriev I.V."/>
            <person name="Hibbett D.S."/>
            <person name="Martin F."/>
        </authorList>
    </citation>
    <scope>NUCLEOTIDE SEQUENCE [LARGE SCALE GENOMIC DNA]</scope>
    <source>
        <strain evidence="2">FD-334 SS-4</strain>
    </source>
</reference>
<evidence type="ECO:0000313" key="1">
    <source>
        <dbReference type="EMBL" id="KJA22156.1"/>
    </source>
</evidence>
<dbReference type="EMBL" id="KN817552">
    <property type="protein sequence ID" value="KJA22156.1"/>
    <property type="molecule type" value="Genomic_DNA"/>
</dbReference>
<keyword evidence="2" id="KW-1185">Reference proteome</keyword>
<gene>
    <name evidence="1" type="ORF">HYPSUDRAFT_41310</name>
</gene>
<dbReference type="Gene3D" id="3.80.10.10">
    <property type="entry name" value="Ribonuclease Inhibitor"/>
    <property type="match status" value="1"/>
</dbReference>
<dbReference type="OMA" id="LRTINWY"/>
<evidence type="ECO:0000313" key="2">
    <source>
        <dbReference type="Proteomes" id="UP000054270"/>
    </source>
</evidence>
<sequence length="534" mass="60110">MSYTGLNSLALELVQEIISYASAPTGYASIETLPKKNLSYIRLVSQTFKHVADPIFFSEIKLYCRKDYGRFSSNQQFLKSITDGTSPFCRYAKVLRIGCVSQDLNKPHKSNLKTPVCTDNALMRALVSLKNVRTVHWELHVFTATYTTIISALKELAHLQALHLNFAGWKGPKDPFPLKDFKNLRDITVGGCGLSNAHGFHIVRQIHEMLIGGATLTSLSLEAPRDHTPHNHVLSEIFQDFPSPRLSAPTLRRLRLHGYTFAHDAVTLPQMCSLRALDLSLADGAKANGPLWGALRTSSVRLTEISIQNSDDTEALIQYLQSYRGLEQFAISTLRWKYKGDAKSLQNEAEREDYEIEKAQQISYELLRNALLLHKGSLVSYLGFNAAWIYAPSCMTDETMLLLAECTNLRTLGFSWSTLDLLNVKKLPGLIRLIETAFKALPHIASIQIQYSENRILQGAPQGSHTVIMRKLHRIHKSADDILESVRFADSGRGGRLEECCEVFFGRVQYVSYAAKKGLLGLRKKTTGYQMWLW</sequence>
<proteinExistence type="predicted"/>
<name>A0A0D2P0D1_HYPSF</name>
<protein>
    <submittedName>
        <fullName evidence="1">Uncharacterized protein</fullName>
    </submittedName>
</protein>